<dbReference type="KEGG" id="zma:103638452"/>
<accession>A0A317Y8V9</accession>
<dbReference type="GO" id="GO:0005634">
    <property type="term" value="C:nucleus"/>
    <property type="evidence" value="ECO:0000318"/>
    <property type="project" value="GO_Central"/>
</dbReference>
<name>A0A1D6KC74_MAIZE</name>
<dbReference type="GeneID" id="103638452"/>
<protein>
    <submittedName>
        <fullName evidence="4">LOB domain-containing protein 31</fullName>
    </submittedName>
</protein>
<feature type="region of interest" description="Disordered" evidence="2">
    <location>
        <begin position="1"/>
        <end position="20"/>
    </location>
</feature>
<dbReference type="GO" id="GO:0009755">
    <property type="term" value="P:hormone-mediated signaling pathway"/>
    <property type="evidence" value="ECO:0000318"/>
    <property type="project" value="GO_Central"/>
</dbReference>
<proteinExistence type="inferred from homology"/>
<reference evidence="5" key="2">
    <citation type="submission" date="2019-07" db="EMBL/GenBank/DDBJ databases">
        <authorList>
            <person name="Seetharam A."/>
            <person name="Woodhouse M."/>
            <person name="Cannon E."/>
        </authorList>
    </citation>
    <scope>NUCLEOTIDE SEQUENCE [LARGE SCALE GENOMIC DNA]</scope>
    <source>
        <strain evidence="5">cv. B73</strain>
    </source>
</reference>
<evidence type="ECO:0000256" key="1">
    <source>
        <dbReference type="ARBA" id="ARBA00005474"/>
    </source>
</evidence>
<feature type="domain" description="LOB" evidence="3">
    <location>
        <begin position="33"/>
        <end position="135"/>
    </location>
</feature>
<organism evidence="5 6">
    <name type="scientific">Zea mays</name>
    <name type="common">Maize</name>
    <dbReference type="NCBI Taxonomy" id="4577"/>
    <lineage>
        <taxon>Eukaryota</taxon>
        <taxon>Viridiplantae</taxon>
        <taxon>Streptophyta</taxon>
        <taxon>Embryophyta</taxon>
        <taxon>Tracheophyta</taxon>
        <taxon>Spermatophyta</taxon>
        <taxon>Magnoliopsida</taxon>
        <taxon>Liliopsida</taxon>
        <taxon>Poales</taxon>
        <taxon>Poaceae</taxon>
        <taxon>PACMAD clade</taxon>
        <taxon>Panicoideae</taxon>
        <taxon>Andropogonodae</taxon>
        <taxon>Andropogoneae</taxon>
        <taxon>Tripsacinae</taxon>
        <taxon>Zea</taxon>
    </lineage>
</organism>
<dbReference type="RefSeq" id="XP_008659582.1">
    <property type="nucleotide sequence ID" value="XM_008661360.3"/>
</dbReference>
<gene>
    <name evidence="5" type="primary">LOC103638452</name>
    <name evidence="4" type="ORF">ZEAMMB73_Zm00001d030364</name>
</gene>
<evidence type="ECO:0000313" key="4">
    <source>
        <dbReference type="EMBL" id="ONM00875.1"/>
    </source>
</evidence>
<dbReference type="InterPro" id="IPR004883">
    <property type="entry name" value="LOB"/>
</dbReference>
<dbReference type="OMA" id="QNQMPMT"/>
<accession>A0A1D6KC74</accession>
<dbReference type="ExpressionAtlas" id="A0A1D6KC74">
    <property type="expression patterns" value="baseline"/>
</dbReference>
<dbReference type="PANTHER" id="PTHR31529">
    <property type="entry name" value="LOB DOMAIN CONTAINING PROTEIN"/>
    <property type="match status" value="1"/>
</dbReference>
<dbReference type="Gramene" id="Zm00001eb026870_T001">
    <property type="protein sequence ID" value="Zm00001eb026870_P001"/>
    <property type="gene ID" value="Zm00001eb026870"/>
</dbReference>
<reference evidence="4 6" key="1">
    <citation type="submission" date="2015-12" db="EMBL/GenBank/DDBJ databases">
        <title>Update maize B73 reference genome by single molecule sequencing technologies.</title>
        <authorList>
            <consortium name="Maize Genome Sequencing Project"/>
            <person name="Ware D."/>
        </authorList>
    </citation>
    <scope>NUCLEOTIDE SEQUENCE [LARGE SCALE GENOMIC DNA]</scope>
    <source>
        <strain evidence="6">cv. B73</strain>
        <tissue evidence="4">Seedling</tissue>
    </source>
</reference>
<dbReference type="SMR" id="A0A1D6KC74"/>
<dbReference type="PaxDb" id="4577-GRMZM2G076327_P01"/>
<dbReference type="Pfam" id="PF03195">
    <property type="entry name" value="LOB"/>
    <property type="match status" value="1"/>
</dbReference>
<dbReference type="EnsemblPlants" id="Zm00001eb026870_T001">
    <property type="protein sequence ID" value="Zm00001eb026870_P001"/>
    <property type="gene ID" value="Zm00001eb026870"/>
</dbReference>
<dbReference type="OrthoDB" id="668748at2759"/>
<feature type="compositionally biased region" description="Gly residues" evidence="2">
    <location>
        <begin position="9"/>
        <end position="20"/>
    </location>
</feature>
<dbReference type="GO" id="GO:0045893">
    <property type="term" value="P:positive regulation of DNA-templated transcription"/>
    <property type="evidence" value="ECO:0000318"/>
    <property type="project" value="GO_Central"/>
</dbReference>
<feature type="compositionally biased region" description="Gly residues" evidence="2">
    <location>
        <begin position="204"/>
        <end position="222"/>
    </location>
</feature>
<evidence type="ECO:0000313" key="6">
    <source>
        <dbReference type="Proteomes" id="UP000007305"/>
    </source>
</evidence>
<dbReference type="PROSITE" id="PS50891">
    <property type="entry name" value="LOB"/>
    <property type="match status" value="1"/>
</dbReference>
<dbReference type="Proteomes" id="UP000007305">
    <property type="component" value="Chromosome 1"/>
</dbReference>
<evidence type="ECO:0000256" key="2">
    <source>
        <dbReference type="SAM" id="MobiDB-lite"/>
    </source>
</evidence>
<dbReference type="AlphaFoldDB" id="A0A1D6KC74"/>
<dbReference type="PANTHER" id="PTHR31529:SF32">
    <property type="entry name" value="LOB DOMAIN-CONTAINING PROTEIN 31"/>
    <property type="match status" value="1"/>
</dbReference>
<dbReference type="STRING" id="4577.A0A1D6KC74"/>
<dbReference type="eggNOG" id="ENOG502QR68">
    <property type="taxonomic scope" value="Eukaryota"/>
</dbReference>
<comment type="similarity">
    <text evidence="1">Belongs to the LOB domain-containing protein family.</text>
</comment>
<keyword evidence="6" id="KW-1185">Reference proteome</keyword>
<dbReference type="EMBL" id="CM007647">
    <property type="protein sequence ID" value="ONM00875.1"/>
    <property type="molecule type" value="Genomic_DNA"/>
</dbReference>
<sequence length="245" mass="25338">MSSSVLGASAGGGGGGSSTGGPTRGVAGAGGGGPCGACKFLRRKCVTGCVFAPYFDSEQGAAHFAAVHKVFGASNVSKLLLQVPPHKRLDAVVTVCYEAQARIRDPVYGCVSHVFALQQQVVNLQTELTYLQGHLSTMEPPTPPPLAAQNQMPMTTAAFCVSNLPWPSNDIPPTVDVSTLLEEPQTQQSNWVSQQQQHYVMVGEGSGAGVSGSGAGARGGGDLQLLDRHGTAPVWSQPEPPPCTQ</sequence>
<evidence type="ECO:0000313" key="5">
    <source>
        <dbReference type="EnsemblPlants" id="Zm00001eb026870_P001"/>
    </source>
</evidence>
<reference evidence="5" key="3">
    <citation type="submission" date="2021-05" db="UniProtKB">
        <authorList>
            <consortium name="EnsemblPlants"/>
        </authorList>
    </citation>
    <scope>IDENTIFICATION</scope>
    <source>
        <strain evidence="5">cv. B73</strain>
    </source>
</reference>
<evidence type="ECO:0000259" key="3">
    <source>
        <dbReference type="PROSITE" id="PS50891"/>
    </source>
</evidence>
<feature type="region of interest" description="Disordered" evidence="2">
    <location>
        <begin position="204"/>
        <end position="245"/>
    </location>
</feature>